<dbReference type="RefSeq" id="XP_023378649.1">
    <property type="nucleotide sequence ID" value="XM_023522881.1"/>
</dbReference>
<dbReference type="AlphaFoldDB" id="A0A6P6BU51"/>
<proteinExistence type="predicted"/>
<organism evidence="1 2">
    <name type="scientific">Pteropus vampyrus</name>
    <name type="common">Large flying fox</name>
    <dbReference type="NCBI Taxonomy" id="132908"/>
    <lineage>
        <taxon>Eukaryota</taxon>
        <taxon>Metazoa</taxon>
        <taxon>Chordata</taxon>
        <taxon>Craniata</taxon>
        <taxon>Vertebrata</taxon>
        <taxon>Euteleostomi</taxon>
        <taxon>Mammalia</taxon>
        <taxon>Eutheria</taxon>
        <taxon>Laurasiatheria</taxon>
        <taxon>Chiroptera</taxon>
        <taxon>Yinpterochiroptera</taxon>
        <taxon>Pteropodoidea</taxon>
        <taxon>Pteropodidae</taxon>
        <taxon>Pteropodinae</taxon>
        <taxon>Pteropus</taxon>
    </lineage>
</organism>
<evidence type="ECO:0000313" key="1">
    <source>
        <dbReference type="Proteomes" id="UP000515202"/>
    </source>
</evidence>
<evidence type="ECO:0000313" key="3">
    <source>
        <dbReference type="RefSeq" id="XP_023378647.1"/>
    </source>
</evidence>
<dbReference type="RefSeq" id="XP_023378647.1">
    <property type="nucleotide sequence ID" value="XM_023522879.1"/>
</dbReference>
<evidence type="ECO:0000313" key="2">
    <source>
        <dbReference type="RefSeq" id="XP_023378646.1"/>
    </source>
</evidence>
<sequence length="140" mass="15867">MRREPYVAAESETWLNRRAQNTGLWNLMIRCCVFYKLSTRPSSSEKIPTHFITRLDAFHWSGTKPAISLSMFYDFPQGHNGDVEGKLSGSRCHGPCDGCAHNFGKRPAAKFETMDNLTPKRPCCDLKSWWLSEGSSMSTT</sequence>
<gene>
    <name evidence="2 3 4 5" type="primary">LOC111731293</name>
</gene>
<name>A0A6P6BU51_PTEVA</name>
<dbReference type="Proteomes" id="UP000515202">
    <property type="component" value="Unplaced"/>
</dbReference>
<evidence type="ECO:0000313" key="4">
    <source>
        <dbReference type="RefSeq" id="XP_023378648.1"/>
    </source>
</evidence>
<dbReference type="RefSeq" id="XP_023378646.1">
    <property type="nucleotide sequence ID" value="XM_023522878.1"/>
</dbReference>
<keyword evidence="1" id="KW-1185">Reference proteome</keyword>
<dbReference type="GeneID" id="111731293"/>
<dbReference type="RefSeq" id="XP_023378648.1">
    <property type="nucleotide sequence ID" value="XM_023522880.1"/>
</dbReference>
<accession>A0A6P6BU51</accession>
<protein>
    <submittedName>
        <fullName evidence="2 3">Uncharacterized protein LOC111731293 isoform X2</fullName>
    </submittedName>
</protein>
<evidence type="ECO:0000313" key="5">
    <source>
        <dbReference type="RefSeq" id="XP_023378649.1"/>
    </source>
</evidence>
<reference evidence="2 3" key="1">
    <citation type="submission" date="2025-04" db="UniProtKB">
        <authorList>
            <consortium name="RefSeq"/>
        </authorList>
    </citation>
    <scope>IDENTIFICATION</scope>
    <source>
        <tissue evidence="2 3">Kidney</tissue>
    </source>
</reference>